<evidence type="ECO:0000259" key="7">
    <source>
        <dbReference type="Pfam" id="PF11890"/>
    </source>
</evidence>
<comment type="similarity">
    <text evidence="5">Belongs to the D-isomer specific 2-hydroxyacid dehydrogenase family. PdxB subfamily.</text>
</comment>
<evidence type="ECO:0000256" key="2">
    <source>
        <dbReference type="ARBA" id="ARBA00023002"/>
    </source>
</evidence>
<feature type="active site" evidence="5">
    <location>
        <position position="209"/>
    </location>
</feature>
<evidence type="ECO:0000256" key="4">
    <source>
        <dbReference type="ARBA" id="ARBA00023096"/>
    </source>
</evidence>
<dbReference type="Gene3D" id="3.40.50.720">
    <property type="entry name" value="NAD(P)-binding Rossmann-like Domain"/>
    <property type="match status" value="2"/>
</dbReference>
<feature type="domain" description="D-isomer specific 2-hydroxyacid dehydrogenase NAD-binding" evidence="6">
    <location>
        <begin position="113"/>
        <end position="257"/>
    </location>
</feature>
<dbReference type="EMBL" id="BAABJZ010000003">
    <property type="protein sequence ID" value="GAA4872248.1"/>
    <property type="molecule type" value="Genomic_DNA"/>
</dbReference>
<dbReference type="Gene3D" id="3.30.1370.170">
    <property type="match status" value="1"/>
</dbReference>
<dbReference type="SUPFAM" id="SSF52283">
    <property type="entry name" value="Formate/glycerate dehydrogenase catalytic domain-like"/>
    <property type="match status" value="1"/>
</dbReference>
<evidence type="ECO:0000256" key="3">
    <source>
        <dbReference type="ARBA" id="ARBA00023027"/>
    </source>
</evidence>
<feature type="binding site" evidence="5">
    <location>
        <position position="67"/>
    </location>
    <ligand>
        <name>substrate</name>
    </ligand>
</feature>
<evidence type="ECO:0000256" key="1">
    <source>
        <dbReference type="ARBA" id="ARBA00022490"/>
    </source>
</evidence>
<dbReference type="RefSeq" id="WP_345332222.1">
    <property type="nucleotide sequence ID" value="NZ_BAABJZ010000003.1"/>
</dbReference>
<dbReference type="InterPro" id="IPR020921">
    <property type="entry name" value="Erythronate-4-P_DHase"/>
</dbReference>
<dbReference type="InterPro" id="IPR029753">
    <property type="entry name" value="D-isomer_DH_CS"/>
</dbReference>
<comment type="subunit">
    <text evidence="5">Homodimer.</text>
</comment>
<keyword evidence="3 5" id="KW-0520">NAD</keyword>
<dbReference type="InterPro" id="IPR024531">
    <property type="entry name" value="Erythronate-4-P_DHase_dimer"/>
</dbReference>
<evidence type="ECO:0000313" key="9">
    <source>
        <dbReference type="Proteomes" id="UP001499988"/>
    </source>
</evidence>
<evidence type="ECO:0000313" key="8">
    <source>
        <dbReference type="EMBL" id="GAA4872248.1"/>
    </source>
</evidence>
<keyword evidence="9" id="KW-1185">Reference proteome</keyword>
<feature type="domain" description="Erythronate-4-phosphate dehydrogenase dimerisation" evidence="7">
    <location>
        <begin position="289"/>
        <end position="366"/>
    </location>
</feature>
<dbReference type="EC" id="1.1.1.290" evidence="5"/>
<comment type="catalytic activity">
    <reaction evidence="5">
        <text>4-phospho-D-erythronate + NAD(+) = (R)-3-hydroxy-2-oxo-4-phosphooxybutanoate + NADH + H(+)</text>
        <dbReference type="Rhea" id="RHEA:18829"/>
        <dbReference type="ChEBI" id="CHEBI:15378"/>
        <dbReference type="ChEBI" id="CHEBI:57540"/>
        <dbReference type="ChEBI" id="CHEBI:57945"/>
        <dbReference type="ChEBI" id="CHEBI:58538"/>
        <dbReference type="ChEBI" id="CHEBI:58766"/>
        <dbReference type="EC" id="1.1.1.290"/>
    </reaction>
</comment>
<dbReference type="Pfam" id="PF02826">
    <property type="entry name" value="2-Hacid_dh_C"/>
    <property type="match status" value="1"/>
</dbReference>
<dbReference type="HAMAP" id="MF_01825">
    <property type="entry name" value="PdxB"/>
    <property type="match status" value="1"/>
</dbReference>
<dbReference type="PANTHER" id="PTHR42938">
    <property type="entry name" value="FORMATE DEHYDROGENASE 1"/>
    <property type="match status" value="1"/>
</dbReference>
<feature type="binding site" evidence="5">
    <location>
        <position position="259"/>
    </location>
    <ligand>
        <name>substrate</name>
    </ligand>
</feature>
<feature type="active site" description="Proton donor" evidence="5">
    <location>
        <position position="255"/>
    </location>
</feature>
<dbReference type="Pfam" id="PF11890">
    <property type="entry name" value="DUF3410"/>
    <property type="match status" value="1"/>
</dbReference>
<dbReference type="InterPro" id="IPR006140">
    <property type="entry name" value="D-isomer_DH_NAD-bd"/>
</dbReference>
<dbReference type="Proteomes" id="UP001499988">
    <property type="component" value="Unassembled WGS sequence"/>
</dbReference>
<keyword evidence="4 5" id="KW-0664">Pyridoxine biosynthesis</keyword>
<reference evidence="9" key="1">
    <citation type="journal article" date="2019" name="Int. J. Syst. Evol. Microbiol.">
        <title>The Global Catalogue of Microorganisms (GCM) 10K type strain sequencing project: providing services to taxonomists for standard genome sequencing and annotation.</title>
        <authorList>
            <consortium name="The Broad Institute Genomics Platform"/>
            <consortium name="The Broad Institute Genome Sequencing Center for Infectious Disease"/>
            <person name="Wu L."/>
            <person name="Ma J."/>
        </authorList>
    </citation>
    <scope>NUCLEOTIDE SEQUENCE [LARGE SCALE GENOMIC DNA]</scope>
    <source>
        <strain evidence="9">JCM 18401</strain>
    </source>
</reference>
<comment type="subcellular location">
    <subcellularLocation>
        <location evidence="5">Cytoplasm</location>
    </subcellularLocation>
</comment>
<comment type="pathway">
    <text evidence="5">Cofactor biosynthesis; pyridoxine 5'-phosphate biosynthesis; pyridoxine 5'-phosphate from D-erythrose 4-phosphate: step 2/5.</text>
</comment>
<keyword evidence="1 5" id="KW-0963">Cytoplasm</keyword>
<feature type="binding site" evidence="5">
    <location>
        <position position="233"/>
    </location>
    <ligand>
        <name>NAD(+)</name>
        <dbReference type="ChEBI" id="CHEBI:57540"/>
    </ligand>
</feature>
<proteinExistence type="inferred from homology"/>
<dbReference type="PANTHER" id="PTHR42938:SF9">
    <property type="entry name" value="FORMATE DEHYDROGENASE 1"/>
    <property type="match status" value="1"/>
</dbReference>
<feature type="binding site" evidence="5">
    <location>
        <position position="147"/>
    </location>
    <ligand>
        <name>NAD(+)</name>
        <dbReference type="ChEBI" id="CHEBI:57540"/>
    </ligand>
</feature>
<dbReference type="SUPFAM" id="SSF51735">
    <property type="entry name" value="NAD(P)-binding Rossmann-fold domains"/>
    <property type="match status" value="1"/>
</dbReference>
<comment type="caution">
    <text evidence="5">Lacks conserved residue(s) required for the propagation of feature annotation.</text>
</comment>
<accession>A0ABP9EAQ3</accession>
<dbReference type="CDD" id="cd12158">
    <property type="entry name" value="ErythrP_dh"/>
    <property type="match status" value="1"/>
</dbReference>
<protein>
    <recommendedName>
        <fullName evidence="5">Erythronate-4-phosphate dehydrogenase</fullName>
        <ecNumber evidence="5">1.1.1.290</ecNumber>
    </recommendedName>
</protein>
<dbReference type="InterPro" id="IPR036291">
    <property type="entry name" value="NAD(P)-bd_dom_sf"/>
</dbReference>
<feature type="binding site" evidence="5">
    <location>
        <position position="258"/>
    </location>
    <ligand>
        <name>NAD(+)</name>
        <dbReference type="ChEBI" id="CHEBI:57540"/>
    </ligand>
</feature>
<dbReference type="InterPro" id="IPR038251">
    <property type="entry name" value="PdxB_dimer_sf"/>
</dbReference>
<keyword evidence="2 5" id="KW-0560">Oxidoreductase</keyword>
<gene>
    <name evidence="5" type="primary">pdxB</name>
    <name evidence="8" type="ORF">GCM10023333_01260</name>
</gene>
<evidence type="ECO:0000259" key="6">
    <source>
        <dbReference type="Pfam" id="PF02826"/>
    </source>
</evidence>
<feature type="binding site" evidence="5">
    <location>
        <position position="45"/>
    </location>
    <ligand>
        <name>substrate</name>
    </ligand>
</feature>
<comment type="caution">
    <text evidence="8">The sequence shown here is derived from an EMBL/GenBank/DDBJ whole genome shotgun (WGS) entry which is preliminary data.</text>
</comment>
<sequence>MKILADENMASLDPLFADLGEVRRLPGRAIGPQDLQDVDALLVRSVTKVTPELLAAAPALKFVGTATIGTDHLAIEALEQRGIRWTNAPGCNADAVGEYVLQALLILAVKTCKPLAGQTIGLVGLGNTGSAVQKRLSALGIEVLRCDPPKQRSGAAGPWFSLAQLIERCDVISLHVPLITDGDDPTLALLDEARLGMLKSNAWLVNACRGEVVDNDALIRVKARRPDLRLALDVWEGEPRPKAALVELADIATAHIAGYSVEGKIRGSQMLHQALVQGRCPTPEMATLLGDNALPPRQLEAELDDADLLALIRSVYDLAEEDGLFRAALPDGFDKRRQANLARREFSALPVVPATSKQAKMLANLGFTVEEKNEHGI</sequence>
<dbReference type="PROSITE" id="PS00671">
    <property type="entry name" value="D_2_HYDROXYACID_DH_3"/>
    <property type="match status" value="1"/>
</dbReference>
<name>A0ABP9EAQ3_9GAMM</name>
<organism evidence="8 9">
    <name type="scientific">Ferrimonas pelagia</name>
    <dbReference type="NCBI Taxonomy" id="1177826"/>
    <lineage>
        <taxon>Bacteria</taxon>
        <taxon>Pseudomonadati</taxon>
        <taxon>Pseudomonadota</taxon>
        <taxon>Gammaproteobacteria</taxon>
        <taxon>Alteromonadales</taxon>
        <taxon>Ferrimonadaceae</taxon>
        <taxon>Ferrimonas</taxon>
    </lineage>
</organism>
<evidence type="ECO:0000256" key="5">
    <source>
        <dbReference type="HAMAP-Rule" id="MF_01825"/>
    </source>
</evidence>
<comment type="function">
    <text evidence="5">Catalyzes the oxidation of erythronate-4-phosphate to 3-hydroxy-2-oxo-4-phosphonooxybutanoate.</text>
</comment>
<feature type="active site" evidence="5">
    <location>
        <position position="238"/>
    </location>
</feature>